<feature type="region of interest" description="Disordered" evidence="1">
    <location>
        <begin position="106"/>
        <end position="144"/>
    </location>
</feature>
<comment type="caution">
    <text evidence="2">The sequence shown here is derived from an EMBL/GenBank/DDBJ whole genome shotgun (WGS) entry which is preliminary data.</text>
</comment>
<keyword evidence="3" id="KW-1185">Reference proteome</keyword>
<evidence type="ECO:0000313" key="3">
    <source>
        <dbReference type="Proteomes" id="UP001165289"/>
    </source>
</evidence>
<protein>
    <submittedName>
        <fullName evidence="2">Uncharacterized protein</fullName>
    </submittedName>
</protein>
<accession>A0AAV7JVW3</accession>
<evidence type="ECO:0000256" key="1">
    <source>
        <dbReference type="SAM" id="MobiDB-lite"/>
    </source>
</evidence>
<feature type="compositionally biased region" description="Basic residues" evidence="1">
    <location>
        <begin position="304"/>
        <end position="315"/>
    </location>
</feature>
<proteinExistence type="predicted"/>
<dbReference type="AlphaFoldDB" id="A0AAV7JVW3"/>
<gene>
    <name evidence="2" type="ORF">LOD99_4370</name>
</gene>
<dbReference type="Proteomes" id="UP001165289">
    <property type="component" value="Unassembled WGS sequence"/>
</dbReference>
<feature type="region of interest" description="Disordered" evidence="1">
    <location>
        <begin position="528"/>
        <end position="569"/>
    </location>
</feature>
<dbReference type="EMBL" id="JAKMXF010000298">
    <property type="protein sequence ID" value="KAI6652585.1"/>
    <property type="molecule type" value="Genomic_DNA"/>
</dbReference>
<evidence type="ECO:0000313" key="2">
    <source>
        <dbReference type="EMBL" id="KAI6652585.1"/>
    </source>
</evidence>
<sequence>MNENIGEQPCIEIKPCNKEKQCFGEEDFPLPPPESDWRLGKYFDAMNNIEGCPEPPEFEEIEGYLSNCTDTDMDESASVLYAYNYLKEYVQHMKSARQAKTNLMAALPSPQGQSPSPMKDSDTSPNRYQNTTAAHRGTPSVDDMEEYDHLSSTKEESYYASMNIRPDYNPQLEVRRTLSDGPQKIAHKNGYAIPYITRYRTSNLHLPIKGMVSYPNNIQRREQAEIVEICSPSDTSMCSTPYWLNRPAAPGRNERIVYESVDKLGVRQDSDEYFLPRTKDKQSNSDSSNSHHHQNMTNESNRTIPKRRKFKRPNNRSKIYVTTNTVFNQPIIHSKQCLDSLNSDEVRPCDCLKTVVANQKNKQQTNSPLKNVHVMESIQDGEISNFTSVIKKKLNRTRGVDDWAIPCPHSISSDNTYADDFNTYDRTSNHEYITRSFTSYNSCDGTMNDTDSLSQSYTHIPYNPNKENFQASGEEINKSPMYMPNERWNFAFVPYNPTENRPKACRFHSIDTLTSSDNRSVAENFRSDSSFVSKNSSKNTKSEASASSSCSSRGSSLNNNSKEHKPYSKSFFKSFSPKFIKSNNKSPVKRQVSEL</sequence>
<organism evidence="2 3">
    <name type="scientific">Oopsacas minuta</name>
    <dbReference type="NCBI Taxonomy" id="111878"/>
    <lineage>
        <taxon>Eukaryota</taxon>
        <taxon>Metazoa</taxon>
        <taxon>Porifera</taxon>
        <taxon>Hexactinellida</taxon>
        <taxon>Hexasterophora</taxon>
        <taxon>Lyssacinosida</taxon>
        <taxon>Leucopsacidae</taxon>
        <taxon>Oopsacas</taxon>
    </lineage>
</organism>
<feature type="compositionally biased region" description="Polar residues" evidence="1">
    <location>
        <begin position="123"/>
        <end position="133"/>
    </location>
</feature>
<feature type="compositionally biased region" description="Low complexity" evidence="1">
    <location>
        <begin position="528"/>
        <end position="560"/>
    </location>
</feature>
<feature type="region of interest" description="Disordered" evidence="1">
    <location>
        <begin position="277"/>
        <end position="317"/>
    </location>
</feature>
<name>A0AAV7JVW3_9METZ</name>
<reference evidence="2 3" key="1">
    <citation type="journal article" date="2023" name="BMC Biol.">
        <title>The compact genome of the sponge Oopsacas minuta (Hexactinellida) is lacking key metazoan core genes.</title>
        <authorList>
            <person name="Santini S."/>
            <person name="Schenkelaars Q."/>
            <person name="Jourda C."/>
            <person name="Duchesne M."/>
            <person name="Belahbib H."/>
            <person name="Rocher C."/>
            <person name="Selva M."/>
            <person name="Riesgo A."/>
            <person name="Vervoort M."/>
            <person name="Leys S.P."/>
            <person name="Kodjabachian L."/>
            <person name="Le Bivic A."/>
            <person name="Borchiellini C."/>
            <person name="Claverie J.M."/>
            <person name="Renard E."/>
        </authorList>
    </citation>
    <scope>NUCLEOTIDE SEQUENCE [LARGE SCALE GENOMIC DNA]</scope>
    <source>
        <strain evidence="2">SPO-2</strain>
    </source>
</reference>